<dbReference type="PROSITE" id="PS00571">
    <property type="entry name" value="AMIDASES"/>
    <property type="match status" value="1"/>
</dbReference>
<dbReference type="InterPro" id="IPR036928">
    <property type="entry name" value="AS_sf"/>
</dbReference>
<dbReference type="KEGG" id="apra:G3A50_17005"/>
<protein>
    <submittedName>
        <fullName evidence="2">Amidase</fullName>
        <ecNumber evidence="2">3.5.1.4</ecNumber>
    </submittedName>
</protein>
<feature type="domain" description="Amidase" evidence="1">
    <location>
        <begin position="301"/>
        <end position="392"/>
    </location>
</feature>
<reference evidence="2 3" key="1">
    <citation type="submission" date="2020-02" db="EMBL/GenBank/DDBJ databases">
        <authorList>
            <person name="Li G."/>
        </authorList>
    </citation>
    <scope>NUCLEOTIDE SEQUENCE [LARGE SCALE GENOMIC DNA]</scope>
    <source>
        <strain evidence="2 3">DSM 102029</strain>
    </source>
</reference>
<dbReference type="Proteomes" id="UP000464751">
    <property type="component" value="Chromosome"/>
</dbReference>
<gene>
    <name evidence="2" type="ORF">G3A50_17005</name>
</gene>
<evidence type="ECO:0000259" key="1">
    <source>
        <dbReference type="Pfam" id="PF01425"/>
    </source>
</evidence>
<dbReference type="PANTHER" id="PTHR46310:SF7">
    <property type="entry name" value="AMIDASE 1"/>
    <property type="match status" value="1"/>
</dbReference>
<dbReference type="Pfam" id="PF01425">
    <property type="entry name" value="Amidase"/>
    <property type="match status" value="2"/>
</dbReference>
<evidence type="ECO:0000313" key="2">
    <source>
        <dbReference type="EMBL" id="QIB35218.1"/>
    </source>
</evidence>
<proteinExistence type="predicted"/>
<dbReference type="InterPro" id="IPR020556">
    <property type="entry name" value="Amidase_CS"/>
</dbReference>
<dbReference type="SUPFAM" id="SSF75304">
    <property type="entry name" value="Amidase signature (AS) enzymes"/>
    <property type="match status" value="1"/>
</dbReference>
<accession>A0A6P1YP62</accession>
<sequence>MPQSTTSFDHPPADPYGAFCRDNHVGHPATGAGPLDGLTFAIKDVFDVEGSRTGFGHPTWLATHAPARATADVVTRLLAAGADLAGRTLSDELCYSISGENVHFGMPINPAARDRLPGGSSSGSAVAVAGGLVDFAIGTDCGGSVRVPAAYCGLFGIRPTHGRLPLAGVSRFAPRFDTVGWFARDAARLKNVGEVLLGAASPARFSRLRVASDAFTRCDAETRPILEAGIERLGSLLARHDSLVLSPDGLDTWLDAFRTVQASEIWTSLGTWIEEVRPAFGEGVGQRLAAAAQVTLGQADAARGRTDAIAAELAMMIGEDDLICLPTTPGVPPLRTLASAEVENDYRRRAMELLCPAGLGGLPQLTIPVGTVNGAPVGLSILARRGKDMELLDFAARAFSDLPTVSENR</sequence>
<dbReference type="InterPro" id="IPR023631">
    <property type="entry name" value="Amidase_dom"/>
</dbReference>
<keyword evidence="2" id="KW-0378">Hydrolase</keyword>
<dbReference type="RefSeq" id="WP_163076363.1">
    <property type="nucleotide sequence ID" value="NZ_CP048630.1"/>
</dbReference>
<dbReference type="PANTHER" id="PTHR46310">
    <property type="entry name" value="AMIDASE 1"/>
    <property type="match status" value="1"/>
</dbReference>
<organism evidence="2 3">
    <name type="scientific">Ancylobacter pratisalsi</name>
    <dbReference type="NCBI Taxonomy" id="1745854"/>
    <lineage>
        <taxon>Bacteria</taxon>
        <taxon>Pseudomonadati</taxon>
        <taxon>Pseudomonadota</taxon>
        <taxon>Alphaproteobacteria</taxon>
        <taxon>Hyphomicrobiales</taxon>
        <taxon>Xanthobacteraceae</taxon>
        <taxon>Ancylobacter</taxon>
    </lineage>
</organism>
<dbReference type="GO" id="GO:0004040">
    <property type="term" value="F:amidase activity"/>
    <property type="evidence" value="ECO:0007669"/>
    <property type="project" value="UniProtKB-EC"/>
</dbReference>
<evidence type="ECO:0000313" key="3">
    <source>
        <dbReference type="Proteomes" id="UP000464751"/>
    </source>
</evidence>
<feature type="domain" description="Amidase" evidence="1">
    <location>
        <begin position="32"/>
        <end position="199"/>
    </location>
</feature>
<dbReference type="NCBIfam" id="NF006169">
    <property type="entry name" value="PRK08310.1"/>
    <property type="match status" value="1"/>
</dbReference>
<keyword evidence="3" id="KW-1185">Reference proteome</keyword>
<dbReference type="EC" id="3.5.1.4" evidence="2"/>
<dbReference type="EMBL" id="CP048630">
    <property type="protein sequence ID" value="QIB35218.1"/>
    <property type="molecule type" value="Genomic_DNA"/>
</dbReference>
<name>A0A6P1YP62_9HYPH</name>
<dbReference type="Gene3D" id="3.90.1300.10">
    <property type="entry name" value="Amidase signature (AS) domain"/>
    <property type="match status" value="1"/>
</dbReference>
<dbReference type="AlphaFoldDB" id="A0A6P1YP62"/>